<name>A0ABN9Y825_9DINO</name>
<protein>
    <submittedName>
        <fullName evidence="3">Uncharacterized protein</fullName>
    </submittedName>
</protein>
<keyword evidence="4" id="KW-1185">Reference proteome</keyword>
<reference evidence="3" key="1">
    <citation type="submission" date="2023-10" db="EMBL/GenBank/DDBJ databases">
        <authorList>
            <person name="Chen Y."/>
            <person name="Shah S."/>
            <person name="Dougan E. K."/>
            <person name="Thang M."/>
            <person name="Chan C."/>
        </authorList>
    </citation>
    <scope>NUCLEOTIDE SEQUENCE [LARGE SCALE GENOMIC DNA]</scope>
</reference>
<keyword evidence="2" id="KW-0472">Membrane</keyword>
<evidence type="ECO:0000256" key="1">
    <source>
        <dbReference type="SAM" id="MobiDB-lite"/>
    </source>
</evidence>
<feature type="region of interest" description="Disordered" evidence="1">
    <location>
        <begin position="14"/>
        <end position="95"/>
    </location>
</feature>
<feature type="transmembrane region" description="Helical" evidence="2">
    <location>
        <begin position="396"/>
        <end position="423"/>
    </location>
</feature>
<feature type="compositionally biased region" description="Basic residues" evidence="1">
    <location>
        <begin position="169"/>
        <end position="189"/>
    </location>
</feature>
<feature type="compositionally biased region" description="Low complexity" evidence="1">
    <location>
        <begin position="21"/>
        <end position="41"/>
    </location>
</feature>
<feature type="compositionally biased region" description="Low complexity" evidence="1">
    <location>
        <begin position="155"/>
        <end position="168"/>
    </location>
</feature>
<evidence type="ECO:0000313" key="4">
    <source>
        <dbReference type="Proteomes" id="UP001189429"/>
    </source>
</evidence>
<feature type="compositionally biased region" description="Basic residues" evidence="1">
    <location>
        <begin position="138"/>
        <end position="154"/>
    </location>
</feature>
<feature type="compositionally biased region" description="Polar residues" evidence="1">
    <location>
        <begin position="68"/>
        <end position="93"/>
    </location>
</feature>
<gene>
    <name evidence="3" type="ORF">PCOR1329_LOCUS83155</name>
</gene>
<feature type="compositionally biased region" description="Basic residues" evidence="1">
    <location>
        <begin position="248"/>
        <end position="259"/>
    </location>
</feature>
<organism evidence="3 4">
    <name type="scientific">Prorocentrum cordatum</name>
    <dbReference type="NCBI Taxonomy" id="2364126"/>
    <lineage>
        <taxon>Eukaryota</taxon>
        <taxon>Sar</taxon>
        <taxon>Alveolata</taxon>
        <taxon>Dinophyceae</taxon>
        <taxon>Prorocentrales</taxon>
        <taxon>Prorocentraceae</taxon>
        <taxon>Prorocentrum</taxon>
    </lineage>
</organism>
<feature type="region of interest" description="Disordered" evidence="1">
    <location>
        <begin position="428"/>
        <end position="471"/>
    </location>
</feature>
<proteinExistence type="predicted"/>
<keyword evidence="2" id="KW-1133">Transmembrane helix</keyword>
<dbReference type="Proteomes" id="UP001189429">
    <property type="component" value="Unassembled WGS sequence"/>
</dbReference>
<keyword evidence="2" id="KW-0812">Transmembrane</keyword>
<feature type="compositionally biased region" description="Basic residues" evidence="1">
    <location>
        <begin position="199"/>
        <end position="221"/>
    </location>
</feature>
<feature type="region of interest" description="Disordered" evidence="1">
    <location>
        <begin position="107"/>
        <end position="271"/>
    </location>
</feature>
<sequence>MLAEVAQRIREAQRLADEEAGVGPAASSGAAASPGGRQAGSWLKEMRKQCGLRQPNGLRPGSRDLESSQDLGQSSGTNSRVATTRTRSVSLSPTRLAEADAFVVQAHVAESADETPGSSSTRGMAEAPSAGSPPRCACRGRRPTSGRRPRRAARRATPWRTARPSSGPRRSRTPSRRRAPPRARARARPPPRPSERRARGTRRCSGRPRRRRRGHACRGSRRTADLQAAAEPGRADGRVWERPGPGCRRSRQSPRRLRRIGSNGPRSTAGRRVLPEFAKPAGHMLEGGLVRQSVGETMFDPLREGAVRPPELVGAGKFVRRELVVQVTPPRPALVGQDGAAAAACRARGGDICPAAWGARTFAPEAGASPAGRAKRPAGVIFSRPAFLAAPPRQQVFSAVSVASASVFAGAAPVIVLLHCAVAPRRESREGNRFGSGRRRQEPLGQTTALSAHLRPPLRSDGEAEACSDDPISNERRWHFRSLVA</sequence>
<comment type="caution">
    <text evidence="3">The sequence shown here is derived from an EMBL/GenBank/DDBJ whole genome shotgun (WGS) entry which is preliminary data.</text>
</comment>
<evidence type="ECO:0000256" key="2">
    <source>
        <dbReference type="SAM" id="Phobius"/>
    </source>
</evidence>
<accession>A0ABN9Y825</accession>
<evidence type="ECO:0000313" key="3">
    <source>
        <dbReference type="EMBL" id="CAK0908492.1"/>
    </source>
</evidence>
<dbReference type="EMBL" id="CAUYUJ010022026">
    <property type="protein sequence ID" value="CAK0908492.1"/>
    <property type="molecule type" value="Genomic_DNA"/>
</dbReference>